<dbReference type="Pfam" id="PF01144">
    <property type="entry name" value="CoA_trans"/>
    <property type="match status" value="2"/>
</dbReference>
<evidence type="ECO:0000256" key="1">
    <source>
        <dbReference type="ARBA" id="ARBA00007154"/>
    </source>
</evidence>
<gene>
    <name evidence="5" type="ORF">ACHAWU_008429</name>
</gene>
<accession>A0ABD3M364</accession>
<dbReference type="AlphaFoldDB" id="A0ABD3M364"/>
<protein>
    <recommendedName>
        <fullName evidence="3">Succinyl-CoA:3-ketoacid-coenzyme A transferase</fullName>
        <ecNumber evidence="3">2.8.3.5</ecNumber>
    </recommendedName>
</protein>
<comment type="caution">
    <text evidence="5">The sequence shown here is derived from an EMBL/GenBank/DDBJ whole genome shotgun (WGS) entry which is preliminary data.</text>
</comment>
<dbReference type="NCBIfam" id="TIGR02428">
    <property type="entry name" value="pcaJ_scoB_fam"/>
    <property type="match status" value="1"/>
</dbReference>
<reference evidence="5 6" key="1">
    <citation type="submission" date="2024-10" db="EMBL/GenBank/DDBJ databases">
        <title>Updated reference genomes for cyclostephanoid diatoms.</title>
        <authorList>
            <person name="Roberts W.R."/>
            <person name="Alverson A.J."/>
        </authorList>
    </citation>
    <scope>NUCLEOTIDE SEQUENCE [LARGE SCALE GENOMIC DNA]</scope>
    <source>
        <strain evidence="5 6">AJA232-27</strain>
    </source>
</reference>
<proteinExistence type="inferred from homology"/>
<dbReference type="EMBL" id="JALLBG020000268">
    <property type="protein sequence ID" value="KAL3757268.1"/>
    <property type="molecule type" value="Genomic_DNA"/>
</dbReference>
<evidence type="ECO:0000313" key="6">
    <source>
        <dbReference type="Proteomes" id="UP001530293"/>
    </source>
</evidence>
<evidence type="ECO:0000313" key="5">
    <source>
        <dbReference type="EMBL" id="KAL3757268.1"/>
    </source>
</evidence>
<keyword evidence="6" id="KW-1185">Reference proteome</keyword>
<dbReference type="SMART" id="SM00882">
    <property type="entry name" value="CoA_trans"/>
    <property type="match status" value="2"/>
</dbReference>
<dbReference type="PANTHER" id="PTHR13707:SF60">
    <property type="entry name" value="ACETATE COA-TRANSFERASE SUBUNIT ALPHA"/>
    <property type="match status" value="1"/>
</dbReference>
<dbReference type="Gene3D" id="3.40.1080.10">
    <property type="entry name" value="Glutaconate Coenzyme A-transferase"/>
    <property type="match status" value="2"/>
</dbReference>
<dbReference type="InterPro" id="IPR004165">
    <property type="entry name" value="CoA_trans_fam_I"/>
</dbReference>
<keyword evidence="3" id="KW-0496">Mitochondrion</keyword>
<evidence type="ECO:0000256" key="3">
    <source>
        <dbReference type="PIRNR" id="PIRNR000858"/>
    </source>
</evidence>
<feature type="active site" description="5-glutamyl coenzyme A thioester intermediate" evidence="4">
    <location>
        <position position="398"/>
    </location>
</feature>
<comment type="catalytic activity">
    <reaction evidence="3">
        <text>a 3-oxo acid + succinyl-CoA = a 3-oxoacyl-CoA + succinate</text>
        <dbReference type="Rhea" id="RHEA:24564"/>
        <dbReference type="ChEBI" id="CHEBI:30031"/>
        <dbReference type="ChEBI" id="CHEBI:35973"/>
        <dbReference type="ChEBI" id="CHEBI:57292"/>
        <dbReference type="ChEBI" id="CHEBI:90726"/>
        <dbReference type="EC" id="2.8.3.5"/>
    </reaction>
</comment>
<dbReference type="PIRSF" id="PIRSF000858">
    <property type="entry name" value="SCOT-t"/>
    <property type="match status" value="1"/>
</dbReference>
<keyword evidence="2 3" id="KW-0808">Transferase</keyword>
<dbReference type="InterPro" id="IPR014388">
    <property type="entry name" value="3-oxoacid_CoA-transferase"/>
</dbReference>
<dbReference type="PANTHER" id="PTHR13707">
    <property type="entry name" value="KETOACID-COENZYME A TRANSFERASE"/>
    <property type="match status" value="1"/>
</dbReference>
<evidence type="ECO:0000256" key="4">
    <source>
        <dbReference type="PIRSR" id="PIRSR000858-1"/>
    </source>
</evidence>
<dbReference type="EC" id="2.8.3.5" evidence="3"/>
<dbReference type="SUPFAM" id="SSF100950">
    <property type="entry name" value="NagB/RpiA/CoA transferase-like"/>
    <property type="match status" value="2"/>
</dbReference>
<dbReference type="GO" id="GO:0008260">
    <property type="term" value="F:succinyl-CoA:3-oxo-acid CoA-transferase activity"/>
    <property type="evidence" value="ECO:0007669"/>
    <property type="project" value="UniProtKB-EC"/>
</dbReference>
<name>A0ABD3M364_9STRA</name>
<evidence type="ECO:0000256" key="2">
    <source>
        <dbReference type="ARBA" id="ARBA00022679"/>
    </source>
</evidence>
<dbReference type="InterPro" id="IPR037171">
    <property type="entry name" value="NagB/RpiA_transferase-like"/>
</dbReference>
<sequence length="579" mass="61580">MVRCLPRSSIGIGTPCRRVGGDFQFRSRCAFTSVAATNSARSVFARPPKQLELNRYLALNSHPAAYQIASSTIATPSSLTTQRRFIHHHEQTPSSKVCPDAKTALALSGLKSGDMVAVGGFGLGGIPETLLNEISFQDDGPTNLTVISLTAGVDSFGLGRLFEAGKVKRMISSYVGENKNFERMFFSGELEVELVPQGTIAARLRATGNGMPVIFTPAGAGTMYANGGIPLKYAPDGSVAIVSEPRPTQIFDGKEYVMEYALRPDVSLVKAFKADTRGNLIFRGTSQNANPDCAVAGKIVLAEAETIVEAGELDPDEIHLSGVYVDHLIQAENNEKRIERLRETVAGQVPNISGPRGRIVRRAAKEFKDGMYVNLGIGIPTMASSFIPDGVHIELQAENGLMGLGPYPDPSIGQRGDADFINAGKETVTSIRGASTFCSSESFSMIRGGHIDLTILGGMQCSSSGDLASFFIPGVLLKGMGGAMDLVSSPSTVIVTMKHTAKDGSPKILKECTLPLTGKAVVDRIITDMCVFDCDKKNLKKGGLTLIEIAPGTTVDDVRAATGCPFDVVDGEIPVMEEP</sequence>
<comment type="function">
    <text evidence="3">Key enzyme for ketone body catabolism. Transfers the CoA moiety from succinate to acetoacetate. Formation of the enzyme-CoA intermediate proceeds via an unstable anhydride species formed between the carboxylate groups of the enzyme and substrate.</text>
</comment>
<dbReference type="Proteomes" id="UP001530293">
    <property type="component" value="Unassembled WGS sequence"/>
</dbReference>
<comment type="similarity">
    <text evidence="1 3">Belongs to the 3-oxoacid CoA-transferase family.</text>
</comment>
<dbReference type="InterPro" id="IPR012791">
    <property type="entry name" value="3-oxoacid_CoA-transf_B"/>
</dbReference>
<organism evidence="5 6">
    <name type="scientific">Discostella pseudostelligera</name>
    <dbReference type="NCBI Taxonomy" id="259834"/>
    <lineage>
        <taxon>Eukaryota</taxon>
        <taxon>Sar</taxon>
        <taxon>Stramenopiles</taxon>
        <taxon>Ochrophyta</taxon>
        <taxon>Bacillariophyta</taxon>
        <taxon>Coscinodiscophyceae</taxon>
        <taxon>Thalassiosirophycidae</taxon>
        <taxon>Stephanodiscales</taxon>
        <taxon>Stephanodiscaceae</taxon>
        <taxon>Discostella</taxon>
    </lineage>
</organism>
<comment type="pathway">
    <text evidence="3">Ketone metabolism; succinyl-CoA degradation; acetoacetyl-CoA from succinyl-CoA: step 1/1.</text>
</comment>